<comment type="caution">
    <text evidence="1">The sequence shown here is derived from an EMBL/GenBank/DDBJ whole genome shotgun (WGS) entry which is preliminary data.</text>
</comment>
<proteinExistence type="predicted"/>
<evidence type="ECO:0000313" key="1">
    <source>
        <dbReference type="EMBL" id="TDU72989.1"/>
    </source>
</evidence>
<dbReference type="AlphaFoldDB" id="A0A4R7S539"/>
<protein>
    <submittedName>
        <fullName evidence="1">Uncharacterized protein</fullName>
    </submittedName>
</protein>
<evidence type="ECO:0000313" key="2">
    <source>
        <dbReference type="Proteomes" id="UP000295662"/>
    </source>
</evidence>
<accession>A0A4R7S539</accession>
<reference evidence="1 2" key="1">
    <citation type="submission" date="2019-03" db="EMBL/GenBank/DDBJ databases">
        <title>Genomic Encyclopedia of Archaeal and Bacterial Type Strains, Phase II (KMG-II): from individual species to whole genera.</title>
        <authorList>
            <person name="Goeker M."/>
        </authorList>
    </citation>
    <scope>NUCLEOTIDE SEQUENCE [LARGE SCALE GENOMIC DNA]</scope>
    <source>
        <strain evidence="1 2">ATCC 25309</strain>
    </source>
</reference>
<gene>
    <name evidence="1" type="ORF">EI77_01455</name>
</gene>
<organism evidence="1 2">
    <name type="scientific">Prosthecobacter fusiformis</name>
    <dbReference type="NCBI Taxonomy" id="48464"/>
    <lineage>
        <taxon>Bacteria</taxon>
        <taxon>Pseudomonadati</taxon>
        <taxon>Verrucomicrobiota</taxon>
        <taxon>Verrucomicrobiia</taxon>
        <taxon>Verrucomicrobiales</taxon>
        <taxon>Verrucomicrobiaceae</taxon>
        <taxon>Prosthecobacter</taxon>
    </lineage>
</organism>
<keyword evidence="2" id="KW-1185">Reference proteome</keyword>
<dbReference type="EMBL" id="SOCA01000002">
    <property type="protein sequence ID" value="TDU72989.1"/>
    <property type="molecule type" value="Genomic_DNA"/>
</dbReference>
<dbReference type="Proteomes" id="UP000295662">
    <property type="component" value="Unassembled WGS sequence"/>
</dbReference>
<name>A0A4R7S539_9BACT</name>
<sequence length="48" mass="5430">MGKRGDFMGKQIPIVYHWLSTPNGQKSPNGEKYNPFPIPKFVPLATEL</sequence>